<evidence type="ECO:0000259" key="2">
    <source>
        <dbReference type="Pfam" id="PF13649"/>
    </source>
</evidence>
<dbReference type="EMBL" id="JAYKXP010000006">
    <property type="protein sequence ID" value="KAK7056888.1"/>
    <property type="molecule type" value="Genomic_DNA"/>
</dbReference>
<dbReference type="CDD" id="cd02440">
    <property type="entry name" value="AdoMet_MTases"/>
    <property type="match status" value="1"/>
</dbReference>
<feature type="compositionally biased region" description="Low complexity" evidence="1">
    <location>
        <begin position="589"/>
        <end position="608"/>
    </location>
</feature>
<dbReference type="SUPFAM" id="SSF53335">
    <property type="entry name" value="S-adenosyl-L-methionine-dependent methyltransferases"/>
    <property type="match status" value="1"/>
</dbReference>
<dbReference type="PANTHER" id="PTHR43591:SF24">
    <property type="entry name" value="2-METHOXY-6-POLYPRENYL-1,4-BENZOQUINOL METHYLASE, MITOCHONDRIAL"/>
    <property type="match status" value="1"/>
</dbReference>
<feature type="compositionally biased region" description="Basic and acidic residues" evidence="1">
    <location>
        <begin position="215"/>
        <end position="224"/>
    </location>
</feature>
<feature type="region of interest" description="Disordered" evidence="1">
    <location>
        <begin position="1"/>
        <end position="169"/>
    </location>
</feature>
<proteinExistence type="predicted"/>
<feature type="compositionally biased region" description="Polar residues" evidence="1">
    <location>
        <begin position="558"/>
        <end position="570"/>
    </location>
</feature>
<evidence type="ECO:0000256" key="1">
    <source>
        <dbReference type="SAM" id="MobiDB-lite"/>
    </source>
</evidence>
<feature type="compositionally biased region" description="Polar residues" evidence="1">
    <location>
        <begin position="806"/>
        <end position="816"/>
    </location>
</feature>
<feature type="region of interest" description="Disordered" evidence="1">
    <location>
        <begin position="720"/>
        <end position="832"/>
    </location>
</feature>
<feature type="compositionally biased region" description="Low complexity" evidence="1">
    <location>
        <begin position="183"/>
        <end position="194"/>
    </location>
</feature>
<feature type="compositionally biased region" description="Polar residues" evidence="1">
    <location>
        <begin position="636"/>
        <end position="650"/>
    </location>
</feature>
<evidence type="ECO:0000313" key="3">
    <source>
        <dbReference type="EMBL" id="KAK7056888.1"/>
    </source>
</evidence>
<feature type="compositionally biased region" description="Basic and acidic residues" evidence="1">
    <location>
        <begin position="882"/>
        <end position="896"/>
    </location>
</feature>
<organism evidence="3 4">
    <name type="scientific">Paramarasmius palmivorus</name>
    <dbReference type="NCBI Taxonomy" id="297713"/>
    <lineage>
        <taxon>Eukaryota</taxon>
        <taxon>Fungi</taxon>
        <taxon>Dikarya</taxon>
        <taxon>Basidiomycota</taxon>
        <taxon>Agaricomycotina</taxon>
        <taxon>Agaricomycetes</taxon>
        <taxon>Agaricomycetidae</taxon>
        <taxon>Agaricales</taxon>
        <taxon>Marasmiineae</taxon>
        <taxon>Marasmiaceae</taxon>
        <taxon>Paramarasmius</taxon>
    </lineage>
</organism>
<dbReference type="GO" id="GO:0008168">
    <property type="term" value="F:methyltransferase activity"/>
    <property type="evidence" value="ECO:0007669"/>
    <property type="project" value="TreeGrafter"/>
</dbReference>
<feature type="compositionally biased region" description="Polar residues" evidence="1">
    <location>
        <begin position="146"/>
        <end position="159"/>
    </location>
</feature>
<name>A0AAW0DZD3_9AGAR</name>
<feature type="region of interest" description="Disordered" evidence="1">
    <location>
        <begin position="993"/>
        <end position="1020"/>
    </location>
</feature>
<feature type="compositionally biased region" description="Polar residues" evidence="1">
    <location>
        <begin position="289"/>
        <end position="298"/>
    </location>
</feature>
<dbReference type="AlphaFoldDB" id="A0AAW0DZD3"/>
<sequence>MSVAISPNTDVRSRPPKRPVLTRSQSDSNPSFIRSSSVQDSPNSKSPPLPSSSFLQSDPNPKTHDRDSQIPNRPPRNPARSGPDLPVSIQIVSPTPVRPARKLTIKSGRPKTATGTREEVTPWELHPPPESYGKDAPKSTGGSGVGQPSNLKRNVTVSVSGRPLSPVISFGDLSILRRRKTTGSKVQKSKSSGSHVLQKPRAVSGGNPIPPVSQHNDHLTRSSDVKAASSATSRVLQKPDAGHKVGSSQPESFFYHKTRGLPIPITTSSSQGSPSTSHATPTPATNSTLHKSPSQTSSSDHHQNLKFSTADRTILEELKRNIQARASQFVMKGGHSGQPMQGLSPSNMVVPSTLSMGRLGGIGGVRRHHAYSKKQAPYPRSYERGVLDLDVWETLFCQQISGSLTWHDFKTPPTKVLDIGCGTGSWILDCARTWKNCHFVGLDLVPLHPDLIQVGSVDMAQRITWVQDNFLDGLPFPNEEFDFVHIKRIALGVPEDKWDFLFEEIIRVMKPGGAFEMIEEDLFFPGRPVGSDTDDESIFTTRSRDSSQQAPFRRSSIKRNSVQSSGQRSSGIPLDSDFGSDLEHDLDSDSLLTSSGGSHHTSSTGGKLSSEDMGSLSASSATSTGPGLLFTPAGGNKSQVLSASPRSTSPLPLVPMMGREVGAIVEDEEGERRADLPTPEEILHDRFATNETITQASAAKMARSDVQNSPATGQLKTTVINHNTGGASKPVLPPLHTRSATTTVPSPYHNSNPSASPQYSSKSLSQPRHSSSTSQLQSPLTLSSATDISPVARRSSDTSSRPKRLSGNSKSSTTSPFLLRTLPKPPTNPRDHSLLEHIYHETAASRFINLAPLSLLPNLLNVHFKDVRTHPPLQFTFPPRIDSPRHQGESDIRQAEDPDEEAQDAVSPAPATTWTPRARRHSVTATPHQRFVFPASSNEPFRSLENLHGDEDYDNDHFVSIKTLIQGASPYVSLDDSRPSAFSPSSRASFFKAPSPKALSMPPQDVQTNSESLNSPTSPKLSPFAIATSASMLKNRLPNQTLNMDLRSLNLHLLARVSEIMACSESMWEWLVEYQEKAHHAKTVKAQRARSKSIDAAQPAPAHRPAAENEEDKLAAALLELTREDFEELLQRFYLDMQDHVEIDLALEKRFDWKTFKSAEPIAERKAFDEAWDKYVKWMEEQQRRPPPPPKPRKRPLSASFAYPSHSFSYSVDGLPGVIDSVGRLPIPSASSNHSIIRGPDPRLMHEN</sequence>
<dbReference type="PANTHER" id="PTHR43591">
    <property type="entry name" value="METHYLTRANSFERASE"/>
    <property type="match status" value="1"/>
</dbReference>
<dbReference type="InterPro" id="IPR029063">
    <property type="entry name" value="SAM-dependent_MTases_sf"/>
</dbReference>
<evidence type="ECO:0000313" key="4">
    <source>
        <dbReference type="Proteomes" id="UP001383192"/>
    </source>
</evidence>
<protein>
    <recommendedName>
        <fullName evidence="2">Methyltransferase domain-containing protein</fullName>
    </recommendedName>
</protein>
<comment type="caution">
    <text evidence="3">The sequence shown here is derived from an EMBL/GenBank/DDBJ whole genome shotgun (WGS) entry which is preliminary data.</text>
</comment>
<feature type="region of interest" description="Disordered" evidence="1">
    <location>
        <begin position="181"/>
        <end position="304"/>
    </location>
</feature>
<feature type="compositionally biased region" description="Polar residues" evidence="1">
    <location>
        <begin position="1"/>
        <end position="10"/>
    </location>
</feature>
<gene>
    <name evidence="3" type="ORF">VNI00_002605</name>
</gene>
<feature type="compositionally biased region" description="Low complexity" evidence="1">
    <location>
        <begin position="615"/>
        <end position="628"/>
    </location>
</feature>
<feature type="compositionally biased region" description="Polar residues" evidence="1">
    <location>
        <begin position="22"/>
        <end position="40"/>
    </location>
</feature>
<keyword evidence="4" id="KW-1185">Reference proteome</keyword>
<feature type="region of interest" description="Disordered" evidence="1">
    <location>
        <begin position="1084"/>
        <end position="1109"/>
    </location>
</feature>
<dbReference type="Gene3D" id="3.40.50.150">
    <property type="entry name" value="Vaccinia Virus protein VP39"/>
    <property type="match status" value="1"/>
</dbReference>
<accession>A0AAW0DZD3</accession>
<dbReference type="Proteomes" id="UP001383192">
    <property type="component" value="Unassembled WGS sequence"/>
</dbReference>
<feature type="compositionally biased region" description="Polar residues" evidence="1">
    <location>
        <begin position="538"/>
        <end position="550"/>
    </location>
</feature>
<feature type="domain" description="Methyltransferase" evidence="2">
    <location>
        <begin position="416"/>
        <end position="513"/>
    </location>
</feature>
<feature type="compositionally biased region" description="Polar residues" evidence="1">
    <location>
        <begin position="738"/>
        <end position="769"/>
    </location>
</feature>
<reference evidence="3 4" key="1">
    <citation type="submission" date="2024-01" db="EMBL/GenBank/DDBJ databases">
        <title>A draft genome for a cacao thread blight-causing isolate of Paramarasmius palmivorus.</title>
        <authorList>
            <person name="Baruah I.K."/>
            <person name="Bukari Y."/>
            <person name="Amoako-Attah I."/>
            <person name="Meinhardt L.W."/>
            <person name="Bailey B.A."/>
            <person name="Cohen S.P."/>
        </authorList>
    </citation>
    <scope>NUCLEOTIDE SEQUENCE [LARGE SCALE GENOMIC DNA]</scope>
    <source>
        <strain evidence="3 4">GH-12</strain>
    </source>
</reference>
<feature type="compositionally biased region" description="Low complexity" evidence="1">
    <location>
        <begin position="262"/>
        <end position="288"/>
    </location>
</feature>
<feature type="region of interest" description="Disordered" evidence="1">
    <location>
        <begin position="875"/>
        <end position="923"/>
    </location>
</feature>
<dbReference type="Pfam" id="PF13649">
    <property type="entry name" value="Methyltransf_25"/>
    <property type="match status" value="1"/>
</dbReference>
<feature type="compositionally biased region" description="Low complexity" evidence="1">
    <location>
        <begin position="770"/>
        <end position="784"/>
    </location>
</feature>
<dbReference type="InterPro" id="IPR041698">
    <property type="entry name" value="Methyltransf_25"/>
</dbReference>
<feature type="region of interest" description="Disordered" evidence="1">
    <location>
        <begin position="534"/>
        <end position="654"/>
    </location>
</feature>
<feature type="compositionally biased region" description="Polar residues" evidence="1">
    <location>
        <begin position="1005"/>
        <end position="1020"/>
    </location>
</feature>